<dbReference type="InterPro" id="IPR000835">
    <property type="entry name" value="HTH_MarR-typ"/>
</dbReference>
<keyword evidence="4" id="KW-1185">Reference proteome</keyword>
<dbReference type="RefSeq" id="WP_092499396.1">
    <property type="nucleotide sequence ID" value="NZ_FOFG01000019.1"/>
</dbReference>
<dbReference type="InterPro" id="IPR043129">
    <property type="entry name" value="ATPase_NBD"/>
</dbReference>
<protein>
    <submittedName>
        <fullName evidence="3">Sugar kinase of the NBD/HSP70 family, may contain an N-terminal HTH domain</fullName>
    </submittedName>
</protein>
<dbReference type="InterPro" id="IPR000600">
    <property type="entry name" value="ROK"/>
</dbReference>
<feature type="domain" description="HTH marR-type" evidence="2">
    <location>
        <begin position="26"/>
        <end position="68"/>
    </location>
</feature>
<dbReference type="InterPro" id="IPR036390">
    <property type="entry name" value="WH_DNA-bd_sf"/>
</dbReference>
<evidence type="ECO:0000313" key="4">
    <source>
        <dbReference type="Proteomes" id="UP000199647"/>
    </source>
</evidence>
<dbReference type="GO" id="GO:0003700">
    <property type="term" value="F:DNA-binding transcription factor activity"/>
    <property type="evidence" value="ECO:0007669"/>
    <property type="project" value="InterPro"/>
</dbReference>
<dbReference type="SUPFAM" id="SSF46785">
    <property type="entry name" value="Winged helix' DNA-binding domain"/>
    <property type="match status" value="1"/>
</dbReference>
<organism evidence="3 4">
    <name type="scientific">Faunimonas pinastri</name>
    <dbReference type="NCBI Taxonomy" id="1855383"/>
    <lineage>
        <taxon>Bacteria</taxon>
        <taxon>Pseudomonadati</taxon>
        <taxon>Pseudomonadota</taxon>
        <taxon>Alphaproteobacteria</taxon>
        <taxon>Hyphomicrobiales</taxon>
        <taxon>Afifellaceae</taxon>
        <taxon>Faunimonas</taxon>
    </lineage>
</organism>
<dbReference type="GO" id="GO:0016301">
    <property type="term" value="F:kinase activity"/>
    <property type="evidence" value="ECO:0007669"/>
    <property type="project" value="UniProtKB-KW"/>
</dbReference>
<accession>A0A1H9PBS8</accession>
<dbReference type="Pfam" id="PF00480">
    <property type="entry name" value="ROK"/>
    <property type="match status" value="1"/>
</dbReference>
<dbReference type="STRING" id="1855383.SAMN05216548_11937"/>
<keyword evidence="3" id="KW-0808">Transferase</keyword>
<dbReference type="AlphaFoldDB" id="A0A1H9PBS8"/>
<gene>
    <name evidence="3" type="ORF">SAMN05216548_11937</name>
</gene>
<dbReference type="PANTHER" id="PTHR18964:SF149">
    <property type="entry name" value="BIFUNCTIONAL UDP-N-ACETYLGLUCOSAMINE 2-EPIMERASE_N-ACETYLMANNOSAMINE KINASE"/>
    <property type="match status" value="1"/>
</dbReference>
<sequence>MSDFSAPIGSLGTNLTHARSHNYRVVLNVIRNSGPISRAAIAERTSLTRQTVHNIVADMQRAGLVTLGDPLAGSRGAPSSAVALRPEGAYSLGLLLDQFGLIGVVTDLAGQIVAREDLALPDQSVATVLAAMARLSARLRQRLPEYWPLFVGAGLALPGPFDVHGMSGVGRTAIGDWSSPEMVRALSDRLGLPVLVENDASAAAVAEHLHGAARGFGSFAYVYFGVGLGAGIFTEGHLYRGRGGNAGEIGHMVVEIDGLPCPCGKCGCLERYVSIDAAVEALRLDGDSGEVLRQIDERLAGNDPELMGWMDGASVRLRQGINVLEAVLDADAIILGGRPSRAFFEALVERTLPLMPSVAVRGGEPRPRLLIGSADIDTPAHGAAALPIFAEFNPQLDALLKM</sequence>
<evidence type="ECO:0000259" key="2">
    <source>
        <dbReference type="Pfam" id="PF12802"/>
    </source>
</evidence>
<dbReference type="Pfam" id="PF12802">
    <property type="entry name" value="MarR_2"/>
    <property type="match status" value="1"/>
</dbReference>
<dbReference type="InterPro" id="IPR036388">
    <property type="entry name" value="WH-like_DNA-bd_sf"/>
</dbReference>
<reference evidence="3 4" key="1">
    <citation type="submission" date="2016-10" db="EMBL/GenBank/DDBJ databases">
        <authorList>
            <person name="de Groot N.N."/>
        </authorList>
    </citation>
    <scope>NUCLEOTIDE SEQUENCE [LARGE SCALE GENOMIC DNA]</scope>
    <source>
        <strain evidence="3 4">A52C2</strain>
    </source>
</reference>
<comment type="similarity">
    <text evidence="1">Belongs to the ROK (NagC/XylR) family.</text>
</comment>
<keyword evidence="3" id="KW-0418">Kinase</keyword>
<name>A0A1H9PBS8_9HYPH</name>
<dbReference type="Gene3D" id="1.10.10.10">
    <property type="entry name" value="Winged helix-like DNA-binding domain superfamily/Winged helix DNA-binding domain"/>
    <property type="match status" value="1"/>
</dbReference>
<evidence type="ECO:0000313" key="3">
    <source>
        <dbReference type="EMBL" id="SER45630.1"/>
    </source>
</evidence>
<dbReference type="PANTHER" id="PTHR18964">
    <property type="entry name" value="ROK (REPRESSOR, ORF, KINASE) FAMILY"/>
    <property type="match status" value="1"/>
</dbReference>
<dbReference type="EMBL" id="FOFG01000019">
    <property type="protein sequence ID" value="SER45630.1"/>
    <property type="molecule type" value="Genomic_DNA"/>
</dbReference>
<dbReference type="Proteomes" id="UP000199647">
    <property type="component" value="Unassembled WGS sequence"/>
</dbReference>
<evidence type="ECO:0000256" key="1">
    <source>
        <dbReference type="ARBA" id="ARBA00006479"/>
    </source>
</evidence>
<dbReference type="OrthoDB" id="49685at2"/>
<dbReference type="SUPFAM" id="SSF53067">
    <property type="entry name" value="Actin-like ATPase domain"/>
    <property type="match status" value="1"/>
</dbReference>
<proteinExistence type="inferred from homology"/>
<dbReference type="Gene3D" id="3.30.420.40">
    <property type="match status" value="2"/>
</dbReference>